<dbReference type="Gene3D" id="3.40.140.10">
    <property type="entry name" value="Cytidine Deaminase, domain 2"/>
    <property type="match status" value="1"/>
</dbReference>
<dbReference type="InterPro" id="IPR001405">
    <property type="entry name" value="UPF0758"/>
</dbReference>
<dbReference type="EMBL" id="LWAE01000013">
    <property type="protein sequence ID" value="KZL88866.1"/>
    <property type="molecule type" value="Genomic_DNA"/>
</dbReference>
<dbReference type="PANTHER" id="PTHR30471:SF3">
    <property type="entry name" value="UPF0758 PROTEIN YEES-RELATED"/>
    <property type="match status" value="1"/>
</dbReference>
<evidence type="ECO:0000313" key="9">
    <source>
        <dbReference type="Proteomes" id="UP000076603"/>
    </source>
</evidence>
<organism evidence="8 9">
    <name type="scientific">Clostridium magnum DSM 2767</name>
    <dbReference type="NCBI Taxonomy" id="1121326"/>
    <lineage>
        <taxon>Bacteria</taxon>
        <taxon>Bacillati</taxon>
        <taxon>Bacillota</taxon>
        <taxon>Clostridia</taxon>
        <taxon>Eubacteriales</taxon>
        <taxon>Clostridiaceae</taxon>
        <taxon>Clostridium</taxon>
    </lineage>
</organism>
<accession>A0A161X4M0</accession>
<dbReference type="PATRIC" id="fig|1121326.3.peg.5830"/>
<dbReference type="PANTHER" id="PTHR30471">
    <property type="entry name" value="DNA REPAIR PROTEIN RADC"/>
    <property type="match status" value="1"/>
</dbReference>
<sequence length="174" mass="19182">MSYLENVEQVSIELTEGNSNEGKKKQTVITTYSLKIVKESSGKYDVSKKVSKPADAADIFRQVLDMEYLAEEVLAMATLDIKNKVIGIFEVSRGSLNSSIVHPREIFKRACLQNAASILLAHNHPSGDPAPSKEDINITGRLKECGKLLGIELLDHIILGENSRFVSLKEKGLL</sequence>
<dbReference type="OrthoDB" id="9804482at2"/>
<dbReference type="InterPro" id="IPR037518">
    <property type="entry name" value="MPN"/>
</dbReference>
<dbReference type="InterPro" id="IPR025657">
    <property type="entry name" value="RadC_JAB"/>
</dbReference>
<proteinExistence type="inferred from homology"/>
<keyword evidence="5" id="KW-0862">Zinc</keyword>
<evidence type="ECO:0000256" key="5">
    <source>
        <dbReference type="ARBA" id="ARBA00022833"/>
    </source>
</evidence>
<evidence type="ECO:0000313" key="8">
    <source>
        <dbReference type="EMBL" id="KZL88866.1"/>
    </source>
</evidence>
<dbReference type="GO" id="GO:0006508">
    <property type="term" value="P:proteolysis"/>
    <property type="evidence" value="ECO:0007669"/>
    <property type="project" value="UniProtKB-KW"/>
</dbReference>
<keyword evidence="6" id="KW-0482">Metalloprotease</keyword>
<comment type="caution">
    <text evidence="8">The sequence shown here is derived from an EMBL/GenBank/DDBJ whole genome shotgun (WGS) entry which is preliminary data.</text>
</comment>
<keyword evidence="4" id="KW-0378">Hydrolase</keyword>
<comment type="similarity">
    <text evidence="1">Belongs to the UPF0758 family.</text>
</comment>
<keyword evidence="3" id="KW-0479">Metal-binding</keyword>
<dbReference type="GO" id="GO:0008237">
    <property type="term" value="F:metallopeptidase activity"/>
    <property type="evidence" value="ECO:0007669"/>
    <property type="project" value="UniProtKB-KW"/>
</dbReference>
<dbReference type="STRING" id="1121326.CLMAG_57700"/>
<dbReference type="PROSITE" id="PS01302">
    <property type="entry name" value="UPF0758"/>
    <property type="match status" value="1"/>
</dbReference>
<name>A0A161X4M0_9CLOT</name>
<dbReference type="CDD" id="cd08071">
    <property type="entry name" value="MPN_DUF2466"/>
    <property type="match status" value="1"/>
</dbReference>
<dbReference type="RefSeq" id="WP_082832122.1">
    <property type="nucleotide sequence ID" value="NZ_FQXL01000030.1"/>
</dbReference>
<protein>
    <recommendedName>
        <fullName evidence="7">MPN domain-containing protein</fullName>
    </recommendedName>
</protein>
<gene>
    <name evidence="8" type="ORF">CLMAG_57700</name>
</gene>
<dbReference type="PROSITE" id="PS50249">
    <property type="entry name" value="MPN"/>
    <property type="match status" value="1"/>
</dbReference>
<keyword evidence="2" id="KW-0645">Protease</keyword>
<evidence type="ECO:0000259" key="7">
    <source>
        <dbReference type="PROSITE" id="PS50249"/>
    </source>
</evidence>
<dbReference type="AlphaFoldDB" id="A0A161X4M0"/>
<evidence type="ECO:0000256" key="6">
    <source>
        <dbReference type="ARBA" id="ARBA00023049"/>
    </source>
</evidence>
<evidence type="ECO:0000256" key="3">
    <source>
        <dbReference type="ARBA" id="ARBA00022723"/>
    </source>
</evidence>
<dbReference type="GO" id="GO:0046872">
    <property type="term" value="F:metal ion binding"/>
    <property type="evidence" value="ECO:0007669"/>
    <property type="project" value="UniProtKB-KW"/>
</dbReference>
<evidence type="ECO:0000256" key="4">
    <source>
        <dbReference type="ARBA" id="ARBA00022801"/>
    </source>
</evidence>
<evidence type="ECO:0000256" key="1">
    <source>
        <dbReference type="ARBA" id="ARBA00010243"/>
    </source>
</evidence>
<reference evidence="8 9" key="1">
    <citation type="submission" date="2016-04" db="EMBL/GenBank/DDBJ databases">
        <title>Genome sequence of Clostridium magnum DSM 2767.</title>
        <authorList>
            <person name="Poehlein A."/>
            <person name="Uhlig R."/>
            <person name="Fischer R."/>
            <person name="Bahl H."/>
            <person name="Daniel R."/>
        </authorList>
    </citation>
    <scope>NUCLEOTIDE SEQUENCE [LARGE SCALE GENOMIC DNA]</scope>
    <source>
        <strain evidence="8 9">DSM 2767</strain>
    </source>
</reference>
<evidence type="ECO:0000256" key="2">
    <source>
        <dbReference type="ARBA" id="ARBA00022670"/>
    </source>
</evidence>
<feature type="domain" description="MPN" evidence="7">
    <location>
        <begin position="49"/>
        <end position="174"/>
    </location>
</feature>
<dbReference type="InterPro" id="IPR020891">
    <property type="entry name" value="UPF0758_CS"/>
</dbReference>
<dbReference type="Pfam" id="PF04002">
    <property type="entry name" value="RadC"/>
    <property type="match status" value="1"/>
</dbReference>
<dbReference type="Proteomes" id="UP000076603">
    <property type="component" value="Unassembled WGS sequence"/>
</dbReference>
<keyword evidence="9" id="KW-1185">Reference proteome</keyword>